<feature type="domain" description="RNase H type-1" evidence="2">
    <location>
        <begin position="619"/>
        <end position="696"/>
    </location>
</feature>
<comment type="caution">
    <text evidence="4">The sequence shown here is derived from an EMBL/GenBank/DDBJ whole genome shotgun (WGS) entry which is preliminary data.</text>
</comment>
<dbReference type="Proteomes" id="UP000467841">
    <property type="component" value="Unassembled WGS sequence"/>
</dbReference>
<proteinExistence type="predicted"/>
<organism evidence="4 5">
    <name type="scientific">Microthlaspi erraticum</name>
    <dbReference type="NCBI Taxonomy" id="1685480"/>
    <lineage>
        <taxon>Eukaryota</taxon>
        <taxon>Viridiplantae</taxon>
        <taxon>Streptophyta</taxon>
        <taxon>Embryophyta</taxon>
        <taxon>Tracheophyta</taxon>
        <taxon>Spermatophyta</taxon>
        <taxon>Magnoliopsida</taxon>
        <taxon>eudicotyledons</taxon>
        <taxon>Gunneridae</taxon>
        <taxon>Pentapetalae</taxon>
        <taxon>rosids</taxon>
        <taxon>malvids</taxon>
        <taxon>Brassicales</taxon>
        <taxon>Brassicaceae</taxon>
        <taxon>Coluteocarpeae</taxon>
        <taxon>Microthlaspi</taxon>
    </lineage>
</organism>
<accession>A0A6D2L5E0</accession>
<dbReference type="AlphaFoldDB" id="A0A6D2L5E0"/>
<dbReference type="SUPFAM" id="SSF53098">
    <property type="entry name" value="Ribonuclease H-like"/>
    <property type="match status" value="1"/>
</dbReference>
<reference evidence="4" key="1">
    <citation type="submission" date="2020-01" db="EMBL/GenBank/DDBJ databases">
        <authorList>
            <person name="Mishra B."/>
        </authorList>
    </citation>
    <scope>NUCLEOTIDE SEQUENCE [LARGE SCALE GENOMIC DNA]</scope>
</reference>
<dbReference type="InterPro" id="IPR012337">
    <property type="entry name" value="RNaseH-like_sf"/>
</dbReference>
<name>A0A6D2L5E0_9BRAS</name>
<dbReference type="EMBL" id="CACVBM020001840">
    <property type="protein sequence ID" value="CAA7060929.1"/>
    <property type="molecule type" value="Genomic_DNA"/>
</dbReference>
<dbReference type="PANTHER" id="PTHR33116">
    <property type="entry name" value="REVERSE TRANSCRIPTASE ZINC-BINDING DOMAIN-CONTAINING PROTEIN-RELATED-RELATED"/>
    <property type="match status" value="1"/>
</dbReference>
<keyword evidence="5" id="KW-1185">Reference proteome</keyword>
<dbReference type="GO" id="GO:0003676">
    <property type="term" value="F:nucleic acid binding"/>
    <property type="evidence" value="ECO:0007669"/>
    <property type="project" value="InterPro"/>
</dbReference>
<protein>
    <recommendedName>
        <fullName evidence="6">Reverse transcriptase domain-containing protein</fullName>
    </recommendedName>
</protein>
<evidence type="ECO:0000259" key="3">
    <source>
        <dbReference type="Pfam" id="PF13966"/>
    </source>
</evidence>
<dbReference type="Pfam" id="PF13456">
    <property type="entry name" value="RVT_3"/>
    <property type="match status" value="1"/>
</dbReference>
<evidence type="ECO:0008006" key="6">
    <source>
        <dbReference type="Google" id="ProtNLM"/>
    </source>
</evidence>
<feature type="domain" description="Reverse transcriptase" evidence="1">
    <location>
        <begin position="12"/>
        <end position="146"/>
    </location>
</feature>
<dbReference type="CDD" id="cd06222">
    <property type="entry name" value="RNase_H_like"/>
    <property type="match status" value="1"/>
</dbReference>
<evidence type="ECO:0000259" key="2">
    <source>
        <dbReference type="Pfam" id="PF13456"/>
    </source>
</evidence>
<dbReference type="InterPro" id="IPR026960">
    <property type="entry name" value="RVT-Znf"/>
</dbReference>
<dbReference type="OrthoDB" id="1422831at2759"/>
<feature type="domain" description="Reverse transcriptase zinc-binding" evidence="3">
    <location>
        <begin position="407"/>
        <end position="502"/>
    </location>
</feature>
<dbReference type="Pfam" id="PF00078">
    <property type="entry name" value="RVT_1"/>
    <property type="match status" value="1"/>
</dbReference>
<dbReference type="Pfam" id="PF13966">
    <property type="entry name" value="zf-RVT"/>
    <property type="match status" value="1"/>
</dbReference>
<dbReference type="GO" id="GO:0004523">
    <property type="term" value="F:RNA-DNA hybrid ribonuclease activity"/>
    <property type="evidence" value="ECO:0007669"/>
    <property type="project" value="InterPro"/>
</dbReference>
<evidence type="ECO:0000259" key="1">
    <source>
        <dbReference type="Pfam" id="PF00078"/>
    </source>
</evidence>
<dbReference type="Gene3D" id="3.30.420.10">
    <property type="entry name" value="Ribonuclease H-like superfamily/Ribonuclease H"/>
    <property type="match status" value="1"/>
</dbReference>
<dbReference type="InterPro" id="IPR000477">
    <property type="entry name" value="RT_dom"/>
</dbReference>
<gene>
    <name evidence="4" type="ORF">MERR_LOCUS48165</name>
</gene>
<dbReference type="InterPro" id="IPR044730">
    <property type="entry name" value="RNase_H-like_dom_plant"/>
</dbReference>
<evidence type="ECO:0000313" key="5">
    <source>
        <dbReference type="Proteomes" id="UP000467841"/>
    </source>
</evidence>
<sequence length="719" mass="81802">MATVTTVEYSVLVNGNPQGRIKPERGLRQGDPLSPYLYILCADVLSHMIDTKTRRGDIRGIRIGNGVPAVSHLLFADDSLFFCQANNRNCKALKDTFRVYEEWSGQQINPMKSTITFGSRIPGDLQNRLKGILGINKQGGGGKYLGLPEQFGRKKKEMFQSIINKVGQKTSDWSGKFLSYAGKEVMIKSVGVAMPVFSMSCFKLPANITDEISSLLMRFWWDKGDKNRGIPWVAWKRLQFSKRDGGLGFRDLPRFNDALLAKQAWRLLKHPHTLFARLMKARYYKDTTILEAKHRTNESYGWSSIVTGLTLLKKGLKKVIGDGETTRVFGDNWLPCHPPKTATRHAGQEDIFVKDLIVDFGSSRKWNMQMVEETLTPADQNLLQRIYLPQNKKQDCTVWGYDKSGVYTVKSGYWLAFRKHLQDNPNILIPHGDPVLKEKIWRLQIMPKIKHFYWRVLSQAIPTATRLISRGMNIDRTCQRCCAADETINHTLFSCPHSVMVWRICNLPWQPLNLHDDNCDEQVSKLLELQNMRGLTDFQKLFPLWLAWRIWKSRCRLIFRKEVTLPHLIVQQAQGDVLEWLKSRDTLHSQAAGSGNNGSGSLTRNLTWQRPTLGFHKCNFDASFNLHSNLSMAGWIVRDHAGVALSWGTTNLGLSSSSLEAEAKALLIAMQQAWSLGLDHVIFEGDCKILIDKTTNLVFVRFIDLNGIGILHAEPAVYR</sequence>
<evidence type="ECO:0000313" key="4">
    <source>
        <dbReference type="EMBL" id="CAA7060929.1"/>
    </source>
</evidence>
<dbReference type="PANTHER" id="PTHR33116:SF86">
    <property type="entry name" value="REVERSE TRANSCRIPTASE DOMAIN-CONTAINING PROTEIN"/>
    <property type="match status" value="1"/>
</dbReference>
<dbReference type="InterPro" id="IPR036397">
    <property type="entry name" value="RNaseH_sf"/>
</dbReference>
<dbReference type="InterPro" id="IPR002156">
    <property type="entry name" value="RNaseH_domain"/>
</dbReference>